<keyword evidence="1" id="KW-0472">Membrane</keyword>
<evidence type="ECO:0000313" key="3">
    <source>
        <dbReference type="EMBL" id="RED92293.1"/>
    </source>
</evidence>
<organism evidence="3 4">
    <name type="scientific">Marinoscillum furvescens DSM 4134</name>
    <dbReference type="NCBI Taxonomy" id="1122208"/>
    <lineage>
        <taxon>Bacteria</taxon>
        <taxon>Pseudomonadati</taxon>
        <taxon>Bacteroidota</taxon>
        <taxon>Cytophagia</taxon>
        <taxon>Cytophagales</taxon>
        <taxon>Reichenbachiellaceae</taxon>
        <taxon>Marinoscillum</taxon>
    </lineage>
</organism>
<dbReference type="EMBL" id="QREG01000031">
    <property type="protein sequence ID" value="RED92293.1"/>
    <property type="molecule type" value="Genomic_DNA"/>
</dbReference>
<feature type="transmembrane region" description="Helical" evidence="1">
    <location>
        <begin position="82"/>
        <end position="103"/>
    </location>
</feature>
<name>A0A3D9KWA0_MARFU</name>
<comment type="caution">
    <text evidence="3">The sequence shown here is derived from an EMBL/GenBank/DDBJ whole genome shotgun (WGS) entry which is preliminary data.</text>
</comment>
<feature type="transmembrane region" description="Helical" evidence="1">
    <location>
        <begin position="142"/>
        <end position="162"/>
    </location>
</feature>
<keyword evidence="1" id="KW-0812">Transmembrane</keyword>
<feature type="transmembrane region" description="Helical" evidence="1">
    <location>
        <begin position="301"/>
        <end position="320"/>
    </location>
</feature>
<gene>
    <name evidence="3" type="ORF">C7460_1317</name>
</gene>
<dbReference type="RefSeq" id="WP_245986521.1">
    <property type="nucleotide sequence ID" value="NZ_QREG01000031.1"/>
</dbReference>
<keyword evidence="3" id="KW-0808">Transferase</keyword>
<feature type="transmembrane region" description="Helical" evidence="1">
    <location>
        <begin position="12"/>
        <end position="30"/>
    </location>
</feature>
<dbReference type="AlphaFoldDB" id="A0A3D9KWA0"/>
<proteinExistence type="predicted"/>
<feature type="transmembrane region" description="Helical" evidence="1">
    <location>
        <begin position="115"/>
        <end position="135"/>
    </location>
</feature>
<keyword evidence="1" id="KW-1133">Transmembrane helix</keyword>
<protein>
    <submittedName>
        <fullName evidence="3">Putative acyltransferase</fullName>
    </submittedName>
</protein>
<feature type="transmembrane region" description="Helical" evidence="1">
    <location>
        <begin position="340"/>
        <end position="360"/>
    </location>
</feature>
<keyword evidence="3" id="KW-0012">Acyltransferase</keyword>
<feature type="transmembrane region" description="Helical" evidence="1">
    <location>
        <begin position="257"/>
        <end position="281"/>
    </location>
</feature>
<dbReference type="PANTHER" id="PTHR31061">
    <property type="entry name" value="LD22376P"/>
    <property type="match status" value="1"/>
</dbReference>
<keyword evidence="4" id="KW-1185">Reference proteome</keyword>
<feature type="transmembrane region" description="Helical" evidence="1">
    <location>
        <begin position="233"/>
        <end position="251"/>
    </location>
</feature>
<feature type="transmembrane region" description="Helical" evidence="1">
    <location>
        <begin position="200"/>
        <end position="221"/>
    </location>
</feature>
<dbReference type="Proteomes" id="UP000256779">
    <property type="component" value="Unassembled WGS sequence"/>
</dbReference>
<dbReference type="InterPro" id="IPR012429">
    <property type="entry name" value="HGSNAT_cat"/>
</dbReference>
<evidence type="ECO:0000256" key="1">
    <source>
        <dbReference type="SAM" id="Phobius"/>
    </source>
</evidence>
<dbReference type="GO" id="GO:0016746">
    <property type="term" value="F:acyltransferase activity"/>
    <property type="evidence" value="ECO:0007669"/>
    <property type="project" value="UniProtKB-KW"/>
</dbReference>
<sequence>MEKQYRYTALDVFRGATIALMILVNSPGKWGVQYGPLRHAAWHGFTLTDLVFPAFLFAVGNAMAFVLPKLADKSLSDFWVKVIKRTVLIFLIGYLLNFFPFYSFKEQAWRSIADIRFLGVLQRIALCYFLAMVLVRFCSTRVVLWVSGAVLLGYWLILYWFGGVDPYSLSGYAGNVLDKMLIGEPRLYGGEGVPFDPEGLLSTLPAMINVIFGYYTGVFLRAKGPTYEAVAKLLLAGAVIVLVGLWWDWFFPINKKIWTSSFVMLTSGISMMCIAALVYLIEVRQRKNWTYFFEVFGRNPLFIYALSWVLGTLFYLIPVGETSFKNAVYSFFESFLRADHAAFIYAVLFMLLHWLVGYVLDRKKIYIKV</sequence>
<evidence type="ECO:0000313" key="4">
    <source>
        <dbReference type="Proteomes" id="UP000256779"/>
    </source>
</evidence>
<evidence type="ECO:0000259" key="2">
    <source>
        <dbReference type="Pfam" id="PF07786"/>
    </source>
</evidence>
<reference evidence="3 4" key="1">
    <citation type="submission" date="2018-07" db="EMBL/GenBank/DDBJ databases">
        <title>Genomic Encyclopedia of Type Strains, Phase IV (KMG-IV): sequencing the most valuable type-strain genomes for metagenomic binning, comparative biology and taxonomic classification.</title>
        <authorList>
            <person name="Goeker M."/>
        </authorList>
    </citation>
    <scope>NUCLEOTIDE SEQUENCE [LARGE SCALE GENOMIC DNA]</scope>
    <source>
        <strain evidence="3 4">DSM 4134</strain>
    </source>
</reference>
<feature type="transmembrane region" description="Helical" evidence="1">
    <location>
        <begin position="50"/>
        <end position="70"/>
    </location>
</feature>
<dbReference type="PANTHER" id="PTHR31061:SF24">
    <property type="entry name" value="LD22376P"/>
    <property type="match status" value="1"/>
</dbReference>
<feature type="domain" description="Heparan-alpha-glucosaminide N-acetyltransferase catalytic" evidence="2">
    <location>
        <begin position="6"/>
        <end position="155"/>
    </location>
</feature>
<dbReference type="Pfam" id="PF07786">
    <property type="entry name" value="HGSNAT_cat"/>
    <property type="match status" value="1"/>
</dbReference>
<accession>A0A3D9KWA0</accession>